<dbReference type="InterPro" id="IPR014922">
    <property type="entry name" value="YdhG-like"/>
</dbReference>
<feature type="domain" description="YdhG-like" evidence="1">
    <location>
        <begin position="21"/>
        <end position="120"/>
    </location>
</feature>
<dbReference type="SUPFAM" id="SSF159888">
    <property type="entry name" value="YdhG-like"/>
    <property type="match status" value="1"/>
</dbReference>
<dbReference type="AlphaFoldDB" id="A0A0F7JUX7"/>
<organism evidence="2 3">
    <name type="scientific">Deinococcus soli</name>
    <name type="common">ex Cha et al. 2016</name>
    <dbReference type="NCBI Taxonomy" id="1309411"/>
    <lineage>
        <taxon>Bacteria</taxon>
        <taxon>Thermotogati</taxon>
        <taxon>Deinococcota</taxon>
        <taxon>Deinococci</taxon>
        <taxon>Deinococcales</taxon>
        <taxon>Deinococcaceae</taxon>
        <taxon>Deinococcus</taxon>
    </lineage>
</organism>
<keyword evidence="3" id="KW-1185">Reference proteome</keyword>
<dbReference type="KEGG" id="dch:SY84_07410"/>
<dbReference type="Proteomes" id="UP000034024">
    <property type="component" value="Chromosome"/>
</dbReference>
<proteinExistence type="predicted"/>
<protein>
    <recommendedName>
        <fullName evidence="1">YdhG-like domain-containing protein</fullName>
    </recommendedName>
</protein>
<dbReference type="EMBL" id="CP011389">
    <property type="protein sequence ID" value="AKH18408.1"/>
    <property type="molecule type" value="Genomic_DNA"/>
</dbReference>
<reference evidence="2 3" key="1">
    <citation type="submission" date="2015-01" db="EMBL/GenBank/DDBJ databases">
        <title>Deinococcus soli/N5/whole genome sequencing.</title>
        <authorList>
            <person name="Kim M.K."/>
            <person name="Srinivasan S."/>
            <person name="Lee J.-J."/>
        </authorList>
    </citation>
    <scope>NUCLEOTIDE SEQUENCE [LARGE SCALE GENOMIC DNA]</scope>
    <source>
        <strain evidence="2 3">N5</strain>
    </source>
</reference>
<evidence type="ECO:0000313" key="2">
    <source>
        <dbReference type="EMBL" id="AKH18408.1"/>
    </source>
</evidence>
<sequence length="137" mass="14576">MTVTTPDPVTERIEALTDWRGDTLRRVRGLIRGALPGVQESVKWAKATSPGVPVWAHGGIVCTGEPSARAVKLTFPRGASLPDPAGLFNASLDGNARRAIDLPEGATLDEAAFRDLIRAAAPANEQTQAARKKPRLT</sequence>
<name>A0A0F7JUX7_9DEIO</name>
<dbReference type="PATRIC" id="fig|1309411.5.peg.1510"/>
<evidence type="ECO:0000313" key="3">
    <source>
        <dbReference type="Proteomes" id="UP000034024"/>
    </source>
</evidence>
<gene>
    <name evidence="2" type="ORF">SY84_07410</name>
</gene>
<accession>A0A0F7JUX7</accession>
<dbReference type="OrthoDB" id="9811812at2"/>
<dbReference type="Pfam" id="PF08818">
    <property type="entry name" value="DUF1801"/>
    <property type="match status" value="1"/>
</dbReference>
<evidence type="ECO:0000259" key="1">
    <source>
        <dbReference type="Pfam" id="PF08818"/>
    </source>
</evidence>